<reference evidence="5" key="1">
    <citation type="submission" date="2015-09" db="EMBL/GenBank/DDBJ databases">
        <authorList>
            <person name="Bertelli C."/>
        </authorList>
    </citation>
    <scope>NUCLEOTIDE SEQUENCE [LARGE SCALE GENOMIC DNA]</scope>
    <source>
        <strain evidence="5">KNic</strain>
    </source>
</reference>
<evidence type="ECO:0000313" key="4">
    <source>
        <dbReference type="EMBL" id="CUI15988.1"/>
    </source>
</evidence>
<feature type="region of interest" description="Disordered" evidence="3">
    <location>
        <begin position="1"/>
        <end position="20"/>
    </location>
</feature>
<evidence type="ECO:0000313" key="5">
    <source>
        <dbReference type="Proteomes" id="UP000069902"/>
    </source>
</evidence>
<accession>A0A0U5JB27</accession>
<dbReference type="NCBIfam" id="TIGR02552">
    <property type="entry name" value="LcrH_SycD"/>
    <property type="match status" value="1"/>
</dbReference>
<dbReference type="InterPro" id="IPR011990">
    <property type="entry name" value="TPR-like_helical_dom_sf"/>
</dbReference>
<dbReference type="STRING" id="389348.PNK_0351"/>
<dbReference type="PATRIC" id="fig|389348.3.peg.399"/>
<dbReference type="PIRSF" id="PIRSF003165">
    <property type="entry name" value="Chaperone_SicA"/>
    <property type="match status" value="1"/>
</dbReference>
<dbReference type="InterPro" id="IPR011716">
    <property type="entry name" value="TPR-3"/>
</dbReference>
<dbReference type="AlphaFoldDB" id="A0A0U5JB27"/>
<dbReference type="InParanoid" id="A0A0U5JB27"/>
<dbReference type="EMBL" id="LN879502">
    <property type="protein sequence ID" value="CUI15988.1"/>
    <property type="molecule type" value="Genomic_DNA"/>
</dbReference>
<comment type="similarity">
    <text evidence="1">Belongs to the LcrH/SycD chaperone family.</text>
</comment>
<gene>
    <name evidence="4" type="primary">sycd5</name>
    <name evidence="4" type="ORF">PNK_0351</name>
</gene>
<sequence>MKGSRGTKGQMKKEALDSSFQEDEKFQKAYSDIMNRMFKDGMTPKDAMGVNSNVLESIYAQAYRLYNTGKYIEATHLFRILIMMNVTEPKYTLGLAACFHMLKEYKNAIQTYTMCSTIDPNTPIPYYHSSDCFIQMKDYLSAMLCLQLAIDKSENRPEFAKIKERATMSLESLKQQNLPSTPVTMEEEEI</sequence>
<dbReference type="SUPFAM" id="SSF48452">
    <property type="entry name" value="TPR-like"/>
    <property type="match status" value="1"/>
</dbReference>
<dbReference type="PRINTS" id="PR01595">
    <property type="entry name" value="SYCDCHAPRONE"/>
</dbReference>
<dbReference type="InterPro" id="IPR005415">
    <property type="entry name" value="T3SS_Ca_resp_chp_LcrH/SycD"/>
</dbReference>
<keyword evidence="5" id="KW-1185">Reference proteome</keyword>
<evidence type="ECO:0000256" key="1">
    <source>
        <dbReference type="ARBA" id="ARBA00010244"/>
    </source>
</evidence>
<protein>
    <submittedName>
        <fullName evidence="4">Putative type III secretion chaperone SycD/LcrH</fullName>
    </submittedName>
</protein>
<organism evidence="4 5">
    <name type="scientific">Candidatus Protochlamydia naegleriophila</name>
    <dbReference type="NCBI Taxonomy" id="389348"/>
    <lineage>
        <taxon>Bacteria</taxon>
        <taxon>Pseudomonadati</taxon>
        <taxon>Chlamydiota</taxon>
        <taxon>Chlamydiia</taxon>
        <taxon>Parachlamydiales</taxon>
        <taxon>Parachlamydiaceae</taxon>
        <taxon>Candidatus Protochlamydia</taxon>
    </lineage>
</organism>
<evidence type="ECO:0000256" key="2">
    <source>
        <dbReference type="ARBA" id="ARBA00023186"/>
    </source>
</evidence>
<keyword evidence="2" id="KW-0143">Chaperone</keyword>
<dbReference type="Pfam" id="PF07720">
    <property type="entry name" value="TPR_3"/>
    <property type="match status" value="2"/>
</dbReference>
<evidence type="ECO:0000256" key="3">
    <source>
        <dbReference type="SAM" id="MobiDB-lite"/>
    </source>
</evidence>
<proteinExistence type="inferred from homology"/>
<dbReference type="Gene3D" id="1.25.40.10">
    <property type="entry name" value="Tetratricopeptide repeat domain"/>
    <property type="match status" value="1"/>
</dbReference>
<dbReference type="RefSeq" id="WP_032124976.1">
    <property type="nucleotide sequence ID" value="NZ_LN879502.1"/>
</dbReference>
<feature type="compositionally biased region" description="Basic and acidic residues" evidence="3">
    <location>
        <begin position="11"/>
        <end position="20"/>
    </location>
</feature>
<dbReference type="Proteomes" id="UP000069902">
    <property type="component" value="Chromosome cPNK"/>
</dbReference>
<dbReference type="InterPro" id="IPR016379">
    <property type="entry name" value="T3SS_Ca_resp_chp_LcrH/SycD_sub"/>
</dbReference>
<name>A0A0U5JB27_9BACT</name>
<dbReference type="KEGG" id="pnl:PNK_0351"/>